<protein>
    <recommendedName>
        <fullName evidence="4">ANTAR domain-containing protein</fullName>
    </recommendedName>
</protein>
<dbReference type="SUPFAM" id="SSF55781">
    <property type="entry name" value="GAF domain-like"/>
    <property type="match status" value="1"/>
</dbReference>
<evidence type="ECO:0000256" key="1">
    <source>
        <dbReference type="SAM" id="MobiDB-lite"/>
    </source>
</evidence>
<organism evidence="2 3">
    <name type="scientific">Labedaea rhizosphaerae</name>
    <dbReference type="NCBI Taxonomy" id="598644"/>
    <lineage>
        <taxon>Bacteria</taxon>
        <taxon>Bacillati</taxon>
        <taxon>Actinomycetota</taxon>
        <taxon>Actinomycetes</taxon>
        <taxon>Pseudonocardiales</taxon>
        <taxon>Pseudonocardiaceae</taxon>
        <taxon>Labedaea</taxon>
    </lineage>
</organism>
<evidence type="ECO:0000313" key="3">
    <source>
        <dbReference type="Proteomes" id="UP000295444"/>
    </source>
</evidence>
<evidence type="ECO:0008006" key="4">
    <source>
        <dbReference type="Google" id="ProtNLM"/>
    </source>
</evidence>
<dbReference type="Gene3D" id="3.30.450.40">
    <property type="match status" value="1"/>
</dbReference>
<dbReference type="InterPro" id="IPR029016">
    <property type="entry name" value="GAF-like_dom_sf"/>
</dbReference>
<accession>A0A4R6SB47</accession>
<dbReference type="AlphaFoldDB" id="A0A4R6SB47"/>
<evidence type="ECO:0000313" key="2">
    <source>
        <dbReference type="EMBL" id="TDP96206.1"/>
    </source>
</evidence>
<comment type="caution">
    <text evidence="2">The sequence shown here is derived from an EMBL/GenBank/DDBJ whole genome shotgun (WGS) entry which is preliminary data.</text>
</comment>
<keyword evidence="3" id="KW-1185">Reference proteome</keyword>
<proteinExistence type="predicted"/>
<feature type="compositionally biased region" description="Low complexity" evidence="1">
    <location>
        <begin position="261"/>
        <end position="270"/>
    </location>
</feature>
<sequence>MDADERQSVVWSAIEALAAEDGVAPSVQHACRACVAAVSAIGGGVSMAHPSGVAEPLFATDAASGEVQLLQFTVGQGPCVDALAGQRAVLVKDIKSPDSGRRWPLFSRGAVALGVGAVFSFPIQSGAIRFGVLDLYRRATGGLSALELTDALLYADAALALALDRDGDSSSVERLLDVTFVGRQAVVHQAAGMVSVQLGMSIADGMARLRAHAFAEDRQLGQVAADVVARKLRFHADGEGTTVRTTDETADDINTSGDGAGDASSPDSGG</sequence>
<dbReference type="OrthoDB" id="7466251at2"/>
<gene>
    <name evidence="2" type="ORF">EV186_104188</name>
</gene>
<dbReference type="Proteomes" id="UP000295444">
    <property type="component" value="Unassembled WGS sequence"/>
</dbReference>
<name>A0A4R6SB47_LABRH</name>
<dbReference type="EMBL" id="SNXZ01000004">
    <property type="protein sequence ID" value="TDP96206.1"/>
    <property type="molecule type" value="Genomic_DNA"/>
</dbReference>
<feature type="region of interest" description="Disordered" evidence="1">
    <location>
        <begin position="239"/>
        <end position="270"/>
    </location>
</feature>
<dbReference type="RefSeq" id="WP_133851589.1">
    <property type="nucleotide sequence ID" value="NZ_SNXZ01000004.1"/>
</dbReference>
<reference evidence="2 3" key="1">
    <citation type="submission" date="2019-03" db="EMBL/GenBank/DDBJ databases">
        <title>Genomic Encyclopedia of Type Strains, Phase IV (KMG-IV): sequencing the most valuable type-strain genomes for metagenomic binning, comparative biology and taxonomic classification.</title>
        <authorList>
            <person name="Goeker M."/>
        </authorList>
    </citation>
    <scope>NUCLEOTIDE SEQUENCE [LARGE SCALE GENOMIC DNA]</scope>
    <source>
        <strain evidence="2 3">DSM 45361</strain>
    </source>
</reference>